<dbReference type="RefSeq" id="WP_241052988.1">
    <property type="nucleotide sequence ID" value="NZ_JAKZBV010000001.1"/>
</dbReference>
<dbReference type="EMBL" id="JAKZBV010000001">
    <property type="protein sequence ID" value="MCH6469606.1"/>
    <property type="molecule type" value="Genomic_DNA"/>
</dbReference>
<accession>A0ABS9TYU9</accession>
<name>A0ABS9TYU9_9MICC</name>
<keyword evidence="2" id="KW-1185">Reference proteome</keyword>
<comment type="caution">
    <text evidence="1">The sequence shown here is derived from an EMBL/GenBank/DDBJ whole genome shotgun (WGS) entry which is preliminary data.</text>
</comment>
<evidence type="ECO:0000313" key="1">
    <source>
        <dbReference type="EMBL" id="MCH6469606.1"/>
    </source>
</evidence>
<proteinExistence type="predicted"/>
<protein>
    <submittedName>
        <fullName evidence="1">Uncharacterized protein</fullName>
    </submittedName>
</protein>
<organism evidence="1 2">
    <name type="scientific">Sinomonas terrae</name>
    <dbReference type="NCBI Taxonomy" id="2908838"/>
    <lineage>
        <taxon>Bacteria</taxon>
        <taxon>Bacillati</taxon>
        <taxon>Actinomycetota</taxon>
        <taxon>Actinomycetes</taxon>
        <taxon>Micrococcales</taxon>
        <taxon>Micrococcaceae</taxon>
        <taxon>Sinomonas</taxon>
    </lineage>
</organism>
<evidence type="ECO:0000313" key="2">
    <source>
        <dbReference type="Proteomes" id="UP001202922"/>
    </source>
</evidence>
<sequence>MPSRARRGIDEGDAVDGTHLTFEQQPDLIAWLSEIGGAAADPIPLEPEALAGFVCAVSLA</sequence>
<gene>
    <name evidence="1" type="ORF">L0M17_06330</name>
</gene>
<reference evidence="1 2" key="1">
    <citation type="submission" date="2022-03" db="EMBL/GenBank/DDBJ databases">
        <title>Sinomonas sp. isolated from a soil.</title>
        <authorList>
            <person name="Han J."/>
            <person name="Kim D.-U."/>
        </authorList>
    </citation>
    <scope>NUCLEOTIDE SEQUENCE [LARGE SCALE GENOMIC DNA]</scope>
    <source>
        <strain evidence="1 2">5-5</strain>
    </source>
</reference>
<dbReference type="Proteomes" id="UP001202922">
    <property type="component" value="Unassembled WGS sequence"/>
</dbReference>